<dbReference type="EMBL" id="JAGGJZ010000001">
    <property type="protein sequence ID" value="MBP1889045.1"/>
    <property type="molecule type" value="Genomic_DNA"/>
</dbReference>
<feature type="domain" description="HTH cro/C1-type" evidence="6">
    <location>
        <begin position="10"/>
        <end position="63"/>
    </location>
</feature>
<dbReference type="InterPro" id="IPR011990">
    <property type="entry name" value="TPR-like_helical_dom_sf"/>
</dbReference>
<evidence type="ECO:0000256" key="3">
    <source>
        <dbReference type="ARBA" id="ARBA00022737"/>
    </source>
</evidence>
<evidence type="ECO:0000313" key="7">
    <source>
        <dbReference type="EMBL" id="MBP1889045.1"/>
    </source>
</evidence>
<protein>
    <submittedName>
        <fullName evidence="7">Transcriptional regulator with XRE-family HTH domain</fullName>
    </submittedName>
</protein>
<dbReference type="InterPro" id="IPR001387">
    <property type="entry name" value="Cro/C1-type_HTH"/>
</dbReference>
<dbReference type="SUPFAM" id="SSF48452">
    <property type="entry name" value="TPR-like"/>
    <property type="match status" value="2"/>
</dbReference>
<comment type="caution">
    <text evidence="7">The sequence shown here is derived from an EMBL/GenBank/DDBJ whole genome shotgun (WGS) entry which is preliminary data.</text>
</comment>
<dbReference type="PROSITE" id="PS50943">
    <property type="entry name" value="HTH_CROC1"/>
    <property type="match status" value="1"/>
</dbReference>
<evidence type="ECO:0000256" key="1">
    <source>
        <dbReference type="ARBA" id="ARBA00004496"/>
    </source>
</evidence>
<dbReference type="CDD" id="cd00093">
    <property type="entry name" value="HTH_XRE"/>
    <property type="match status" value="1"/>
</dbReference>
<reference evidence="7 8" key="1">
    <citation type="submission" date="2021-03" db="EMBL/GenBank/DDBJ databases">
        <title>Genomic Encyclopedia of Type Strains, Phase IV (KMG-IV): sequencing the most valuable type-strain genomes for metagenomic binning, comparative biology and taxonomic classification.</title>
        <authorList>
            <person name="Goeker M."/>
        </authorList>
    </citation>
    <scope>NUCLEOTIDE SEQUENCE [LARGE SCALE GENOMIC DNA]</scope>
    <source>
        <strain evidence="7 8">DSM 3984</strain>
    </source>
</reference>
<gene>
    <name evidence="7" type="ORF">J2Z53_000624</name>
</gene>
<keyword evidence="3" id="KW-0677">Repeat</keyword>
<keyword evidence="8" id="KW-1185">Reference proteome</keyword>
<dbReference type="SUPFAM" id="SSF47413">
    <property type="entry name" value="lambda repressor-like DNA-binding domains"/>
    <property type="match status" value="1"/>
</dbReference>
<evidence type="ECO:0000256" key="2">
    <source>
        <dbReference type="ARBA" id="ARBA00022490"/>
    </source>
</evidence>
<comment type="subcellular location">
    <subcellularLocation>
        <location evidence="1">Cytoplasm</location>
    </subcellularLocation>
</comment>
<organism evidence="7 8">
    <name type="scientific">Clostridium moniliforme</name>
    <dbReference type="NCBI Taxonomy" id="39489"/>
    <lineage>
        <taxon>Bacteria</taxon>
        <taxon>Bacillati</taxon>
        <taxon>Bacillota</taxon>
        <taxon>Clostridia</taxon>
        <taxon>Eubacteriales</taxon>
        <taxon>Clostridiaceae</taxon>
        <taxon>Clostridium</taxon>
    </lineage>
</organism>
<dbReference type="SMART" id="SM00530">
    <property type="entry name" value="HTH_XRE"/>
    <property type="match status" value="1"/>
</dbReference>
<dbReference type="PANTHER" id="PTHR46630">
    <property type="entry name" value="TETRATRICOPEPTIDE REPEAT PROTEIN 29"/>
    <property type="match status" value="1"/>
</dbReference>
<dbReference type="Pfam" id="PF01381">
    <property type="entry name" value="HTH_3"/>
    <property type="match status" value="1"/>
</dbReference>
<dbReference type="InterPro" id="IPR019734">
    <property type="entry name" value="TPR_rpt"/>
</dbReference>
<name>A0ABS4EYH2_9CLOT</name>
<proteinExistence type="inferred from homology"/>
<dbReference type="Pfam" id="PF13181">
    <property type="entry name" value="TPR_8"/>
    <property type="match status" value="1"/>
</dbReference>
<dbReference type="SMART" id="SM00028">
    <property type="entry name" value="TPR"/>
    <property type="match status" value="6"/>
</dbReference>
<dbReference type="Proteomes" id="UP000783390">
    <property type="component" value="Unassembled WGS sequence"/>
</dbReference>
<evidence type="ECO:0000256" key="5">
    <source>
        <dbReference type="ARBA" id="ARBA00038253"/>
    </source>
</evidence>
<keyword evidence="2" id="KW-0963">Cytoplasm</keyword>
<dbReference type="Gene3D" id="1.10.260.40">
    <property type="entry name" value="lambda repressor-like DNA-binding domains"/>
    <property type="match status" value="1"/>
</dbReference>
<comment type="similarity">
    <text evidence="5">Belongs to the Rap family.</text>
</comment>
<sequence>MKILSLGEKIKRKRKELNMTLKDLAKDRITPGQISLVESGRSNPSMDLLEYLVENLDTTVEYLMESEESQAKKICTYYEQIAEAYILNKEYSIAEKYIEEALTYSEKYKLENKKAKMLYLRGSINVREGNLILAEQCFLSANIIFIKNNNHKEIIKTFLNLAKITLELKSYYSANSHLKQAEKVFIDNDICNDYLLGEIYFYLSKTYFAMNNLSKSIEYASLANEQFERINNKEAYAKSLLLLSEEHNKKGDLEKAIIYSKKSLKIYKEIEKSDHVYIIENELGRLFYNFENIDESFKHYEFAKDIKTSNDDKKLIKTLINICENYLKIKDLVKCQKVLDEIFGKITDEDIEERIDCNLIKYRMYIINEKNIEAENILLDSYRYSKENNMLKKAGEIAIMLGKFYIDNKNDEQANKYLNEGVSIFKDIGILNN</sequence>
<evidence type="ECO:0000313" key="8">
    <source>
        <dbReference type="Proteomes" id="UP000783390"/>
    </source>
</evidence>
<dbReference type="InterPro" id="IPR010982">
    <property type="entry name" value="Lambda_DNA-bd_dom_sf"/>
</dbReference>
<evidence type="ECO:0000256" key="4">
    <source>
        <dbReference type="ARBA" id="ARBA00022803"/>
    </source>
</evidence>
<dbReference type="Gene3D" id="1.25.40.10">
    <property type="entry name" value="Tetratricopeptide repeat domain"/>
    <property type="match status" value="2"/>
</dbReference>
<dbReference type="RefSeq" id="WP_209795754.1">
    <property type="nucleotide sequence ID" value="NZ_JAGGJZ010000001.1"/>
</dbReference>
<keyword evidence="4" id="KW-0802">TPR repeat</keyword>
<dbReference type="PANTHER" id="PTHR46630:SF1">
    <property type="entry name" value="TETRATRICOPEPTIDE REPEAT PROTEIN 29"/>
    <property type="match status" value="1"/>
</dbReference>
<dbReference type="InterPro" id="IPR051476">
    <property type="entry name" value="Bac_ResReg_Asp_Phosphatase"/>
</dbReference>
<accession>A0ABS4EYH2</accession>
<evidence type="ECO:0000259" key="6">
    <source>
        <dbReference type="PROSITE" id="PS50943"/>
    </source>
</evidence>